<dbReference type="AlphaFoldDB" id="A0A7V8NLD6"/>
<organism evidence="1 2">
    <name type="scientific">Candidatus Acidiferrum panamense</name>
    <dbReference type="NCBI Taxonomy" id="2741543"/>
    <lineage>
        <taxon>Bacteria</taxon>
        <taxon>Pseudomonadati</taxon>
        <taxon>Acidobacteriota</taxon>
        <taxon>Terriglobia</taxon>
        <taxon>Candidatus Acidiferrales</taxon>
        <taxon>Candidatus Acidiferrum</taxon>
    </lineage>
</organism>
<protein>
    <submittedName>
        <fullName evidence="1">Uncharacterized protein</fullName>
    </submittedName>
</protein>
<reference evidence="1" key="1">
    <citation type="submission" date="2020-06" db="EMBL/GenBank/DDBJ databases">
        <title>Legume-microbial interactions unlock mineral nutrients during tropical forest succession.</title>
        <authorList>
            <person name="Epihov D.Z."/>
        </authorList>
    </citation>
    <scope>NUCLEOTIDE SEQUENCE [LARGE SCALE GENOMIC DNA]</scope>
    <source>
        <strain evidence="1">Pan2503</strain>
    </source>
</reference>
<dbReference type="EMBL" id="JACDQQ010000080">
    <property type="protein sequence ID" value="MBA0083512.1"/>
    <property type="molecule type" value="Genomic_DNA"/>
</dbReference>
<evidence type="ECO:0000313" key="2">
    <source>
        <dbReference type="Proteomes" id="UP000567293"/>
    </source>
</evidence>
<proteinExistence type="predicted"/>
<evidence type="ECO:0000313" key="1">
    <source>
        <dbReference type="EMBL" id="MBA0083512.1"/>
    </source>
</evidence>
<name>A0A7V8NLD6_9BACT</name>
<sequence>MNVHMVTVHYDPGRPAHYAVTGSPDNNGAVEIVLHSIGYHPGVRLSCFRCVDLMPIVLPEYQVKYRPLTRWEKVLIRYND</sequence>
<dbReference type="Proteomes" id="UP000567293">
    <property type="component" value="Unassembled WGS sequence"/>
</dbReference>
<gene>
    <name evidence="1" type="ORF">HRJ53_00795</name>
</gene>
<accession>A0A7V8NLD6</accession>
<keyword evidence="2" id="KW-1185">Reference proteome</keyword>
<comment type="caution">
    <text evidence="1">The sequence shown here is derived from an EMBL/GenBank/DDBJ whole genome shotgun (WGS) entry which is preliminary data.</text>
</comment>